<keyword evidence="6 11" id="KW-0812">Transmembrane</keyword>
<dbReference type="InterPro" id="IPR029044">
    <property type="entry name" value="Nucleotide-diphossugar_trans"/>
</dbReference>
<keyword evidence="4" id="KW-0328">Glycosyltransferase</keyword>
<evidence type="ECO:0000256" key="9">
    <source>
        <dbReference type="ARBA" id="ARBA00023316"/>
    </source>
</evidence>
<dbReference type="EC" id="2.4.1.16" evidence="2"/>
<evidence type="ECO:0000256" key="3">
    <source>
        <dbReference type="ARBA" id="ARBA00022475"/>
    </source>
</evidence>
<comment type="subcellular location">
    <subcellularLocation>
        <location evidence="1">Cell membrane</location>
        <topology evidence="1">Multi-pass membrane protein</topology>
    </subcellularLocation>
</comment>
<name>A0A1R2C2I1_9CILI</name>
<feature type="compositionally biased region" description="Low complexity" evidence="10">
    <location>
        <begin position="169"/>
        <end position="183"/>
    </location>
</feature>
<keyword evidence="5" id="KW-0808">Transferase</keyword>
<dbReference type="GO" id="GO:0004100">
    <property type="term" value="F:chitin synthase activity"/>
    <property type="evidence" value="ECO:0007669"/>
    <property type="project" value="UniProtKB-EC"/>
</dbReference>
<evidence type="ECO:0000256" key="8">
    <source>
        <dbReference type="ARBA" id="ARBA00023136"/>
    </source>
</evidence>
<keyword evidence="8 11" id="KW-0472">Membrane</keyword>
<evidence type="ECO:0000313" key="12">
    <source>
        <dbReference type="EMBL" id="OMJ83145.1"/>
    </source>
</evidence>
<dbReference type="PANTHER" id="PTHR22914">
    <property type="entry name" value="CHITIN SYNTHASE"/>
    <property type="match status" value="1"/>
</dbReference>
<feature type="transmembrane region" description="Helical" evidence="11">
    <location>
        <begin position="495"/>
        <end position="517"/>
    </location>
</feature>
<feature type="transmembrane region" description="Helical" evidence="11">
    <location>
        <begin position="626"/>
        <end position="645"/>
    </location>
</feature>
<gene>
    <name evidence="12" type="ORF">SteCoe_15999</name>
</gene>
<feature type="transmembrane region" description="Helical" evidence="11">
    <location>
        <begin position="597"/>
        <end position="614"/>
    </location>
</feature>
<keyword evidence="7 11" id="KW-1133">Transmembrane helix</keyword>
<dbReference type="SUPFAM" id="SSF53448">
    <property type="entry name" value="Nucleotide-diphospho-sugar transferases"/>
    <property type="match status" value="1"/>
</dbReference>
<feature type="transmembrane region" description="Helical" evidence="11">
    <location>
        <begin position="565"/>
        <end position="585"/>
    </location>
</feature>
<feature type="transmembrane region" description="Helical" evidence="11">
    <location>
        <begin position="707"/>
        <end position="728"/>
    </location>
</feature>
<comment type="caution">
    <text evidence="12">The sequence shown here is derived from an EMBL/GenBank/DDBJ whole genome shotgun (WGS) entry which is preliminary data.</text>
</comment>
<evidence type="ECO:0000256" key="5">
    <source>
        <dbReference type="ARBA" id="ARBA00022679"/>
    </source>
</evidence>
<evidence type="ECO:0000313" key="13">
    <source>
        <dbReference type="Proteomes" id="UP000187209"/>
    </source>
</evidence>
<dbReference type="GO" id="GO:0071555">
    <property type="term" value="P:cell wall organization"/>
    <property type="evidence" value="ECO:0007669"/>
    <property type="project" value="UniProtKB-KW"/>
</dbReference>
<dbReference type="Proteomes" id="UP000187209">
    <property type="component" value="Unassembled WGS sequence"/>
</dbReference>
<keyword evidence="3" id="KW-1003">Cell membrane</keyword>
<evidence type="ECO:0000256" key="7">
    <source>
        <dbReference type="ARBA" id="ARBA00022989"/>
    </source>
</evidence>
<keyword evidence="13" id="KW-1185">Reference proteome</keyword>
<sequence length="747" mass="86260">MLISSAKESKEKDHPKYRCIFLKQHNEMKTVDGVFREVPSIAEGLLDRNNNNVGEYIKNCKTLVAVTMYNENYLEFHKTMVAINKNFERFIRNGADRRELAVVVIADGIVPFSKNLDEESLSYYEKLFKLNLIFDEFGIDNKLSLEEKIARLSKSKIEISSQDDEVSINNENFQPRNQNNNRPGESVNSLEPNNNILMENMHGSQINRDLRMSQSHQIRTCLSKNNVMAYKQRYHQIAHLFISKILFDSNCKSPLKVYFCIKQDNKKKLNSHLWFFGGFCKVINPKYCVLIDVGTEPKPKSMYLLYEALKNDLQVAGACGEIIPRSETESLFNILVYAQEVEYKLSHIVDKSFESLFGYISVLPGAFSIYRYKSLQPENPEGPLWGDYFKSILNPWLMNCYNSNIYLAEDRVLCLSLFAAEGYDNILKYIPKAEAFTDPPPNYGSLLSQRRRWINGSWFALLDSVKNAHKIMKSKHNCVRKAAFLFQTGYNVVSIFQSFILVALFYSALMLAIKGWVFKESSKTGLENMSIEYAVENILLFTYIILIVVTFLLCIGSRAQDVNMAYWMISVIYSIYMVLFIVILAAIMPTEYKNEKVYPFIGSISIGHIILLIMNDCFFKVCMGIVQLLLMTPTFVNIFTMYSICNIHDCSWGNRPETMNKEDRDRMEDFEKFRTKWVACWAITNLLVATSISSLSEIDSYKDAITVFFIGQSTVIILKLAGAIVFTVKWKFCRKRWNRVKKSNHND</sequence>
<reference evidence="12 13" key="1">
    <citation type="submission" date="2016-11" db="EMBL/GenBank/DDBJ databases">
        <title>The macronuclear genome of Stentor coeruleus: a giant cell with tiny introns.</title>
        <authorList>
            <person name="Slabodnick M."/>
            <person name="Ruby J.G."/>
            <person name="Reiff S.B."/>
            <person name="Swart E.C."/>
            <person name="Gosai S."/>
            <person name="Prabakaran S."/>
            <person name="Witkowska E."/>
            <person name="Larue G.E."/>
            <person name="Fisher S."/>
            <person name="Freeman R.M."/>
            <person name="Gunawardena J."/>
            <person name="Chu W."/>
            <person name="Stover N.A."/>
            <person name="Gregory B.D."/>
            <person name="Nowacki M."/>
            <person name="Derisi J."/>
            <person name="Roy S.W."/>
            <person name="Marshall W.F."/>
            <person name="Sood P."/>
        </authorList>
    </citation>
    <scope>NUCLEOTIDE SEQUENCE [LARGE SCALE GENOMIC DNA]</scope>
    <source>
        <strain evidence="12">WM001</strain>
    </source>
</reference>
<evidence type="ECO:0000256" key="1">
    <source>
        <dbReference type="ARBA" id="ARBA00004651"/>
    </source>
</evidence>
<feature type="transmembrane region" description="Helical" evidence="11">
    <location>
        <begin position="538"/>
        <end position="559"/>
    </location>
</feature>
<evidence type="ECO:0000256" key="10">
    <source>
        <dbReference type="SAM" id="MobiDB-lite"/>
    </source>
</evidence>
<organism evidence="12 13">
    <name type="scientific">Stentor coeruleus</name>
    <dbReference type="NCBI Taxonomy" id="5963"/>
    <lineage>
        <taxon>Eukaryota</taxon>
        <taxon>Sar</taxon>
        <taxon>Alveolata</taxon>
        <taxon>Ciliophora</taxon>
        <taxon>Postciliodesmatophora</taxon>
        <taxon>Heterotrichea</taxon>
        <taxon>Heterotrichida</taxon>
        <taxon>Stentoridae</taxon>
        <taxon>Stentor</taxon>
    </lineage>
</organism>
<proteinExistence type="predicted"/>
<evidence type="ECO:0000256" key="4">
    <source>
        <dbReference type="ARBA" id="ARBA00022676"/>
    </source>
</evidence>
<dbReference type="OrthoDB" id="3352955at2759"/>
<feature type="region of interest" description="Disordered" evidence="10">
    <location>
        <begin position="169"/>
        <end position="192"/>
    </location>
</feature>
<dbReference type="EMBL" id="MPUH01000314">
    <property type="protein sequence ID" value="OMJ83145.1"/>
    <property type="molecule type" value="Genomic_DNA"/>
</dbReference>
<dbReference type="GO" id="GO:0005886">
    <property type="term" value="C:plasma membrane"/>
    <property type="evidence" value="ECO:0007669"/>
    <property type="project" value="UniProtKB-SubCell"/>
</dbReference>
<accession>A0A1R2C2I1</accession>
<dbReference type="PANTHER" id="PTHR22914:SF9">
    <property type="entry name" value="CHITIN SYNTHASE 1"/>
    <property type="match status" value="1"/>
</dbReference>
<dbReference type="GO" id="GO:0006031">
    <property type="term" value="P:chitin biosynthetic process"/>
    <property type="evidence" value="ECO:0007669"/>
    <property type="project" value="TreeGrafter"/>
</dbReference>
<protein>
    <recommendedName>
        <fullName evidence="2">chitin synthase</fullName>
        <ecNumber evidence="2">2.4.1.16</ecNumber>
    </recommendedName>
</protein>
<dbReference type="Pfam" id="PF01644">
    <property type="entry name" value="Chitin_synth_1"/>
    <property type="match status" value="1"/>
</dbReference>
<feature type="transmembrane region" description="Helical" evidence="11">
    <location>
        <begin position="677"/>
        <end position="695"/>
    </location>
</feature>
<evidence type="ECO:0000256" key="6">
    <source>
        <dbReference type="ARBA" id="ARBA00022692"/>
    </source>
</evidence>
<dbReference type="InterPro" id="IPR004835">
    <property type="entry name" value="Chitin_synth"/>
</dbReference>
<evidence type="ECO:0000256" key="2">
    <source>
        <dbReference type="ARBA" id="ARBA00012543"/>
    </source>
</evidence>
<keyword evidence="9" id="KW-0961">Cell wall biogenesis/degradation</keyword>
<dbReference type="AlphaFoldDB" id="A0A1R2C2I1"/>
<evidence type="ECO:0000256" key="11">
    <source>
        <dbReference type="SAM" id="Phobius"/>
    </source>
</evidence>